<dbReference type="EMBL" id="FOGI01000001">
    <property type="protein sequence ID" value="SER06015.1"/>
    <property type="molecule type" value="Genomic_DNA"/>
</dbReference>
<comment type="similarity">
    <text evidence="7">Belongs to the glycosyl hydrolase 18 family.</text>
</comment>
<evidence type="ECO:0000256" key="5">
    <source>
        <dbReference type="ARBA" id="ARBA00023295"/>
    </source>
</evidence>
<proteinExistence type="inferred from homology"/>
<evidence type="ECO:0000256" key="3">
    <source>
        <dbReference type="ARBA" id="ARBA00022801"/>
    </source>
</evidence>
<evidence type="ECO:0000313" key="11">
    <source>
        <dbReference type="Proteomes" id="UP000199051"/>
    </source>
</evidence>
<reference evidence="11" key="1">
    <citation type="submission" date="2016-10" db="EMBL/GenBank/DDBJ databases">
        <authorList>
            <person name="Varghese N."/>
            <person name="Submissions S."/>
        </authorList>
    </citation>
    <scope>NUCLEOTIDE SEQUENCE [LARGE SCALE GENOMIC DNA]</scope>
    <source>
        <strain evidence="11">DSM 44260</strain>
    </source>
</reference>
<dbReference type="RefSeq" id="WP_092774668.1">
    <property type="nucleotide sequence ID" value="NZ_FOGI01000001.1"/>
</dbReference>
<dbReference type="InterPro" id="IPR001579">
    <property type="entry name" value="Glyco_hydro_18_chit_AS"/>
</dbReference>
<evidence type="ECO:0000259" key="9">
    <source>
        <dbReference type="PROSITE" id="PS51910"/>
    </source>
</evidence>
<feature type="signal peptide" evidence="8">
    <location>
        <begin position="1"/>
        <end position="29"/>
    </location>
</feature>
<accession>A0A1H9L4D7</accession>
<protein>
    <recommendedName>
        <fullName evidence="2">chitinase</fullName>
        <ecNumber evidence="2">3.2.1.14</ecNumber>
    </recommendedName>
</protein>
<keyword evidence="4" id="KW-0146">Chitin degradation</keyword>
<dbReference type="InterPro" id="IPR011583">
    <property type="entry name" value="Chitinase_II/V-like_cat"/>
</dbReference>
<dbReference type="PANTHER" id="PTHR11177:SF317">
    <property type="entry name" value="CHITINASE 12-RELATED"/>
    <property type="match status" value="1"/>
</dbReference>
<keyword evidence="4" id="KW-0119">Carbohydrate metabolism</keyword>
<dbReference type="SUPFAM" id="SSF54556">
    <property type="entry name" value="Chitinase insertion domain"/>
    <property type="match status" value="1"/>
</dbReference>
<organism evidence="10 11">
    <name type="scientific">Actinokineospora terrae</name>
    <dbReference type="NCBI Taxonomy" id="155974"/>
    <lineage>
        <taxon>Bacteria</taxon>
        <taxon>Bacillati</taxon>
        <taxon>Actinomycetota</taxon>
        <taxon>Actinomycetes</taxon>
        <taxon>Pseudonocardiales</taxon>
        <taxon>Pseudonocardiaceae</taxon>
        <taxon>Actinokineospora</taxon>
    </lineage>
</organism>
<dbReference type="PANTHER" id="PTHR11177">
    <property type="entry name" value="CHITINASE"/>
    <property type="match status" value="1"/>
</dbReference>
<dbReference type="STRING" id="155974.SAMN04487818_101437"/>
<dbReference type="Gene3D" id="3.20.20.80">
    <property type="entry name" value="Glycosidases"/>
    <property type="match status" value="1"/>
</dbReference>
<dbReference type="GO" id="GO:0005975">
    <property type="term" value="P:carbohydrate metabolic process"/>
    <property type="evidence" value="ECO:0007669"/>
    <property type="project" value="InterPro"/>
</dbReference>
<name>A0A1H9L4D7_9PSEU</name>
<evidence type="ECO:0000256" key="2">
    <source>
        <dbReference type="ARBA" id="ARBA00012729"/>
    </source>
</evidence>
<dbReference type="Pfam" id="PF00704">
    <property type="entry name" value="Glyco_hydro_18"/>
    <property type="match status" value="1"/>
</dbReference>
<dbReference type="AlphaFoldDB" id="A0A1H9L4D7"/>
<dbReference type="InterPro" id="IPR029070">
    <property type="entry name" value="Chitinase_insertion_sf"/>
</dbReference>
<dbReference type="PROSITE" id="PS01095">
    <property type="entry name" value="GH18_1"/>
    <property type="match status" value="1"/>
</dbReference>
<dbReference type="InterPro" id="IPR001223">
    <property type="entry name" value="Glyco_hydro18_cat"/>
</dbReference>
<dbReference type="InterPro" id="IPR017853">
    <property type="entry name" value="GH"/>
</dbReference>
<feature type="chain" id="PRO_5011795178" description="chitinase" evidence="8">
    <location>
        <begin position="30"/>
        <end position="432"/>
    </location>
</feature>
<keyword evidence="4" id="KW-0624">Polysaccharide degradation</keyword>
<dbReference type="CDD" id="cd06548">
    <property type="entry name" value="GH18_chitinase"/>
    <property type="match status" value="1"/>
</dbReference>
<feature type="domain" description="GH18" evidence="9">
    <location>
        <begin position="41"/>
        <end position="432"/>
    </location>
</feature>
<comment type="catalytic activity">
    <reaction evidence="1">
        <text>Random endo-hydrolysis of N-acetyl-beta-D-glucosaminide (1-&gt;4)-beta-linkages in chitin and chitodextrins.</text>
        <dbReference type="EC" id="3.2.1.14"/>
    </reaction>
</comment>
<dbReference type="SUPFAM" id="SSF51445">
    <property type="entry name" value="(Trans)glycosidases"/>
    <property type="match status" value="1"/>
</dbReference>
<evidence type="ECO:0000256" key="8">
    <source>
        <dbReference type="SAM" id="SignalP"/>
    </source>
</evidence>
<evidence type="ECO:0000256" key="4">
    <source>
        <dbReference type="ARBA" id="ARBA00023024"/>
    </source>
</evidence>
<keyword evidence="3 6" id="KW-0378">Hydrolase</keyword>
<dbReference type="GO" id="GO:0008061">
    <property type="term" value="F:chitin binding"/>
    <property type="evidence" value="ECO:0007669"/>
    <property type="project" value="InterPro"/>
</dbReference>
<evidence type="ECO:0000313" key="10">
    <source>
        <dbReference type="EMBL" id="SER06015.1"/>
    </source>
</evidence>
<dbReference type="GO" id="GO:0008843">
    <property type="term" value="F:endochitinase activity"/>
    <property type="evidence" value="ECO:0007669"/>
    <property type="project" value="UniProtKB-EC"/>
</dbReference>
<dbReference type="InterPro" id="IPR050314">
    <property type="entry name" value="Glycosyl_Hydrlase_18"/>
</dbReference>
<dbReference type="GO" id="GO:0006032">
    <property type="term" value="P:chitin catabolic process"/>
    <property type="evidence" value="ECO:0007669"/>
    <property type="project" value="UniProtKB-KW"/>
</dbReference>
<dbReference type="Gene3D" id="3.10.50.10">
    <property type="match status" value="1"/>
</dbReference>
<dbReference type="Proteomes" id="UP000199051">
    <property type="component" value="Unassembled WGS sequence"/>
</dbReference>
<dbReference type="EC" id="3.2.1.14" evidence="2"/>
<evidence type="ECO:0000256" key="6">
    <source>
        <dbReference type="RuleBase" id="RU000489"/>
    </source>
</evidence>
<evidence type="ECO:0000256" key="7">
    <source>
        <dbReference type="RuleBase" id="RU004453"/>
    </source>
</evidence>
<keyword evidence="11" id="KW-1185">Reference proteome</keyword>
<evidence type="ECO:0000256" key="1">
    <source>
        <dbReference type="ARBA" id="ARBA00000822"/>
    </source>
</evidence>
<gene>
    <name evidence="10" type="ORF">SAMN04487818_101437</name>
</gene>
<dbReference type="SMART" id="SM00636">
    <property type="entry name" value="Glyco_18"/>
    <property type="match status" value="1"/>
</dbReference>
<keyword evidence="5 6" id="KW-0326">Glycosidase</keyword>
<sequence>MSARKWRTAALLTGAAVAAAVVTAPAAQAHQPDHGHGGADAKVIGYFTQWGIYARNFTIRNLVDSGTAARLTHLNYAFGFLDEKGSCVSADAWADYQKPFAAEQSVDGVADVEGQPLSGNLNQLRKLKKKYPKLKVYISLGGWSGSKYFSNAALTPESRKAHVTSCINQWIKGDIAGPGAAAGVFDGIDVDWEWPNSKAGEPNNISRPEDKVNYTALLKEYRTQLDRLPRGKRDLTAYLPANTREIDSGFEVAKVMRYLTFGNLQGYDYHGGWDPTTNQQSALRTAKGDPTPAPGYSSQVVIDAWVKRGAPKDKLTLGVPFFGRGWTGVANVNNGLYQKATGPAPGTWEAGGEDYKVLKTKVGAYKVYRDEKAGHAWLFDGTTFWTYDDPTEIRRKARYIEKQGLAGAMIWSLDADTSDGELIKALYDELSC</sequence>
<keyword evidence="8" id="KW-0732">Signal</keyword>
<dbReference type="PROSITE" id="PS51910">
    <property type="entry name" value="GH18_2"/>
    <property type="match status" value="1"/>
</dbReference>